<dbReference type="CDD" id="cd20074">
    <property type="entry name" value="XPF_nuclease_Mus81"/>
    <property type="match status" value="1"/>
</dbReference>
<keyword evidence="8 13" id="KW-0378">Hydrolase</keyword>
<dbReference type="GO" id="GO:0046872">
    <property type="term" value="F:metal ion binding"/>
    <property type="evidence" value="ECO:0007669"/>
    <property type="project" value="UniProtKB-UniRule"/>
</dbReference>
<evidence type="ECO:0000256" key="5">
    <source>
        <dbReference type="ARBA" id="ARBA00022723"/>
    </source>
</evidence>
<dbReference type="Proteomes" id="UP000614601">
    <property type="component" value="Unassembled WGS sequence"/>
</dbReference>
<feature type="region of interest" description="Disordered" evidence="14">
    <location>
        <begin position="182"/>
        <end position="226"/>
    </location>
</feature>
<dbReference type="Gene3D" id="1.10.150.670">
    <property type="entry name" value="Crossover junction endonuclease EME1, DNA-binding domain"/>
    <property type="match status" value="1"/>
</dbReference>
<feature type="domain" description="ERCC4" evidence="15">
    <location>
        <begin position="242"/>
        <end position="340"/>
    </location>
</feature>
<evidence type="ECO:0000313" key="17">
    <source>
        <dbReference type="Proteomes" id="UP000614601"/>
    </source>
</evidence>
<feature type="compositionally biased region" description="Polar residues" evidence="14">
    <location>
        <begin position="142"/>
        <end position="158"/>
    </location>
</feature>
<evidence type="ECO:0000256" key="2">
    <source>
        <dbReference type="ARBA" id="ARBA00004123"/>
    </source>
</evidence>
<dbReference type="PANTHER" id="PTHR13451">
    <property type="entry name" value="CLASS II CROSSOVER JUNCTION ENDONUCLEASE MUS81"/>
    <property type="match status" value="1"/>
</dbReference>
<evidence type="ECO:0000256" key="13">
    <source>
        <dbReference type="RuleBase" id="RU369042"/>
    </source>
</evidence>
<keyword evidence="11 13" id="KW-0234">DNA repair</keyword>
<gene>
    <name evidence="16" type="ORF">BOKJ2_LOCUS1425</name>
</gene>
<feature type="compositionally biased region" description="Polar residues" evidence="14">
    <location>
        <begin position="187"/>
        <end position="226"/>
    </location>
</feature>
<keyword evidence="9 13" id="KW-0460">Magnesium</keyword>
<dbReference type="GO" id="GO:0048476">
    <property type="term" value="C:Holliday junction resolvase complex"/>
    <property type="evidence" value="ECO:0007669"/>
    <property type="project" value="UniProtKB-UniRule"/>
</dbReference>
<dbReference type="EMBL" id="CAJFDH010000001">
    <property type="protein sequence ID" value="CAD5206741.1"/>
    <property type="molecule type" value="Genomic_DNA"/>
</dbReference>
<evidence type="ECO:0000256" key="4">
    <source>
        <dbReference type="ARBA" id="ARBA00022722"/>
    </source>
</evidence>
<dbReference type="PANTHER" id="PTHR13451:SF0">
    <property type="entry name" value="CROSSOVER JUNCTION ENDONUCLEASE MUS81"/>
    <property type="match status" value="1"/>
</dbReference>
<evidence type="ECO:0000256" key="8">
    <source>
        <dbReference type="ARBA" id="ARBA00022801"/>
    </source>
</evidence>
<dbReference type="Gene3D" id="1.10.150.110">
    <property type="entry name" value="DNA polymerase beta, N-terminal domain-like"/>
    <property type="match status" value="1"/>
</dbReference>
<dbReference type="InterPro" id="IPR047416">
    <property type="entry name" value="XPF_nuclease_Mus81"/>
</dbReference>
<evidence type="ECO:0000256" key="14">
    <source>
        <dbReference type="SAM" id="MobiDB-lite"/>
    </source>
</evidence>
<keyword evidence="10 13" id="KW-0233">DNA recombination</keyword>
<feature type="region of interest" description="Disordered" evidence="14">
    <location>
        <begin position="139"/>
        <end position="158"/>
    </location>
</feature>
<keyword evidence="5 13" id="KW-0479">Metal-binding</keyword>
<dbReference type="EC" id="3.1.22.-" evidence="13"/>
<sequence>MPPKAVKVNLIYPENHFYEKVLIDWKDNASDKNGAFVVKKALENLKKYPLKINGYADLKMIKGIGEDFATRLDAAYKYFKQVNGVSEVNLSQVRALRSGEFLQFLCESTVSRGKKTIPFLSVDARQNLRMMSKFGGTGLMVGTSQQTKGPSSSQNAASTSKTVLSSICSNVSPLPLPEASGIVGPSGVSTQSSVLQPSFPSQSHNPGNRVPTSSQASTTSHSEATDSQLVYKPYSGILPQVLLVVDNRENRRDGRSNGLCDHLTKKGVQYDLRSLAVGDFLWVLQMGPGHENELVMDFVIERKTWDDLKTSVRQSRYHEQKQRLKQSEIKNIILLVEGSTSKVDSSLEQAIVSTCIQDGFLVQRTLNSADTAQFLRDLTNYLVKRLNSNEISGQSFAAFQDESKKTKVLTVADCFLKQLTVCPGMSSSKAKDVVSRFPSMTALRSLYQTAPPFANREDILKDSVPSVTQSVSKHVSRFFVQ</sequence>
<evidence type="ECO:0000256" key="1">
    <source>
        <dbReference type="ARBA" id="ARBA00001946"/>
    </source>
</evidence>
<keyword evidence="17" id="KW-1185">Reference proteome</keyword>
<accession>A0A811JTF4</accession>
<evidence type="ECO:0000259" key="15">
    <source>
        <dbReference type="SMART" id="SM00891"/>
    </source>
</evidence>
<dbReference type="GO" id="GO:0008821">
    <property type="term" value="F:crossover junction DNA endonuclease activity"/>
    <property type="evidence" value="ECO:0007669"/>
    <property type="project" value="UniProtKB-UniRule"/>
</dbReference>
<protein>
    <recommendedName>
        <fullName evidence="13">Crossover junction endonuclease MUS81</fullName>
        <ecNumber evidence="13">3.1.22.-</ecNumber>
    </recommendedName>
</protein>
<evidence type="ECO:0000256" key="7">
    <source>
        <dbReference type="ARBA" id="ARBA00022763"/>
    </source>
</evidence>
<comment type="subunit">
    <text evidence="13">Interacts with EME1.</text>
</comment>
<evidence type="ECO:0000256" key="11">
    <source>
        <dbReference type="ARBA" id="ARBA00023204"/>
    </source>
</evidence>
<evidence type="ECO:0000256" key="10">
    <source>
        <dbReference type="ARBA" id="ARBA00023172"/>
    </source>
</evidence>
<comment type="caution">
    <text evidence="16">The sequence shown here is derived from an EMBL/GenBank/DDBJ whole genome shotgun (WGS) entry which is preliminary data.</text>
</comment>
<dbReference type="SMART" id="SM00891">
    <property type="entry name" value="ERCC4"/>
    <property type="match status" value="1"/>
</dbReference>
<evidence type="ECO:0000256" key="3">
    <source>
        <dbReference type="ARBA" id="ARBA00010015"/>
    </source>
</evidence>
<dbReference type="Pfam" id="PF02732">
    <property type="entry name" value="ERCC4"/>
    <property type="match status" value="1"/>
</dbReference>
<dbReference type="SUPFAM" id="SSF52980">
    <property type="entry name" value="Restriction endonuclease-like"/>
    <property type="match status" value="1"/>
</dbReference>
<evidence type="ECO:0000256" key="9">
    <source>
        <dbReference type="ARBA" id="ARBA00022842"/>
    </source>
</evidence>
<dbReference type="InterPro" id="IPR033309">
    <property type="entry name" value="Mus81"/>
</dbReference>
<dbReference type="GO" id="GO:0000712">
    <property type="term" value="P:resolution of meiotic recombination intermediates"/>
    <property type="evidence" value="ECO:0007669"/>
    <property type="project" value="TreeGrafter"/>
</dbReference>
<dbReference type="InterPro" id="IPR027421">
    <property type="entry name" value="DNA_pol_lamdba_lyase_dom_sf"/>
</dbReference>
<dbReference type="Gene3D" id="3.40.50.10130">
    <property type="match status" value="1"/>
</dbReference>
<comment type="similarity">
    <text evidence="3 13">Belongs to the XPF family.</text>
</comment>
<dbReference type="InterPro" id="IPR011335">
    <property type="entry name" value="Restrct_endonuc-II-like"/>
</dbReference>
<organism evidence="16 17">
    <name type="scientific">Bursaphelenchus okinawaensis</name>
    <dbReference type="NCBI Taxonomy" id="465554"/>
    <lineage>
        <taxon>Eukaryota</taxon>
        <taxon>Metazoa</taxon>
        <taxon>Ecdysozoa</taxon>
        <taxon>Nematoda</taxon>
        <taxon>Chromadorea</taxon>
        <taxon>Rhabditida</taxon>
        <taxon>Tylenchina</taxon>
        <taxon>Tylenchomorpha</taxon>
        <taxon>Aphelenchoidea</taxon>
        <taxon>Aphelenchoididae</taxon>
        <taxon>Bursaphelenchus</taxon>
    </lineage>
</organism>
<comment type="function">
    <text evidence="13">Interacts with EME1 to form a DNA structure-specific endonuclease with substrate preference for branched DNA structures with a 5'-end at the branch nick. Typical substrates include 3'-flap structures, D-loops, replication forks and nicked Holliday junctions. May be required in mitosis for the processing of stalled or collapsed replication fork intermediates. May be required in meiosis for the repair of meiosis-specific double strand breaks subsequent to single-end invasion (SEI).</text>
</comment>
<dbReference type="GO" id="GO:0000727">
    <property type="term" value="P:double-strand break repair via break-induced replication"/>
    <property type="evidence" value="ECO:0007669"/>
    <property type="project" value="UniProtKB-UniRule"/>
</dbReference>
<dbReference type="Proteomes" id="UP000783686">
    <property type="component" value="Unassembled WGS sequence"/>
</dbReference>
<dbReference type="AlphaFoldDB" id="A0A811JTF4"/>
<comment type="cofactor">
    <cofactor evidence="1 13">
        <name>Mg(2+)</name>
        <dbReference type="ChEBI" id="CHEBI:18420"/>
    </cofactor>
</comment>
<dbReference type="GO" id="GO:0003677">
    <property type="term" value="F:DNA binding"/>
    <property type="evidence" value="ECO:0007669"/>
    <property type="project" value="UniProtKB-UniRule"/>
</dbReference>
<dbReference type="InterPro" id="IPR006166">
    <property type="entry name" value="ERCC4_domain"/>
</dbReference>
<name>A0A811JTF4_9BILA</name>
<dbReference type="OrthoDB" id="5963188at2759"/>
<evidence type="ECO:0000313" key="16">
    <source>
        <dbReference type="EMBL" id="CAD5206741.1"/>
    </source>
</evidence>
<dbReference type="GO" id="GO:0048257">
    <property type="term" value="F:3'-flap endonuclease activity"/>
    <property type="evidence" value="ECO:0007669"/>
    <property type="project" value="TreeGrafter"/>
</dbReference>
<dbReference type="GO" id="GO:0031573">
    <property type="term" value="P:mitotic intra-S DNA damage checkpoint signaling"/>
    <property type="evidence" value="ECO:0007669"/>
    <property type="project" value="TreeGrafter"/>
</dbReference>
<keyword evidence="6 13" id="KW-0255">Endonuclease</keyword>
<dbReference type="GO" id="GO:0006308">
    <property type="term" value="P:DNA catabolic process"/>
    <property type="evidence" value="ECO:0007669"/>
    <property type="project" value="UniProtKB-UniRule"/>
</dbReference>
<dbReference type="GO" id="GO:0005634">
    <property type="term" value="C:nucleus"/>
    <property type="evidence" value="ECO:0007669"/>
    <property type="project" value="UniProtKB-SubCell"/>
</dbReference>
<comment type="subcellular location">
    <subcellularLocation>
        <location evidence="2 13">Nucleus</location>
    </subcellularLocation>
</comment>
<keyword evidence="4 13" id="KW-0540">Nuclease</keyword>
<dbReference type="EMBL" id="CAJFCW020000001">
    <property type="protein sequence ID" value="CAG9082960.1"/>
    <property type="molecule type" value="Genomic_DNA"/>
</dbReference>
<dbReference type="InterPro" id="IPR042530">
    <property type="entry name" value="EME1/EME2_C"/>
</dbReference>
<evidence type="ECO:0000256" key="12">
    <source>
        <dbReference type="ARBA" id="ARBA00023242"/>
    </source>
</evidence>
<evidence type="ECO:0000256" key="6">
    <source>
        <dbReference type="ARBA" id="ARBA00022759"/>
    </source>
</evidence>
<keyword evidence="12 13" id="KW-0539">Nucleus</keyword>
<dbReference type="SUPFAM" id="SSF47802">
    <property type="entry name" value="DNA polymerase beta, N-terminal domain-like"/>
    <property type="match status" value="1"/>
</dbReference>
<reference evidence="16" key="1">
    <citation type="submission" date="2020-09" db="EMBL/GenBank/DDBJ databases">
        <authorList>
            <person name="Kikuchi T."/>
        </authorList>
    </citation>
    <scope>NUCLEOTIDE SEQUENCE</scope>
    <source>
        <strain evidence="16">SH1</strain>
    </source>
</reference>
<keyword evidence="7 13" id="KW-0227">DNA damage</keyword>
<proteinExistence type="inferred from homology"/>